<keyword evidence="1" id="KW-0378">Hydrolase</keyword>
<feature type="domain" description="Beta-Casp" evidence="3">
    <location>
        <begin position="245"/>
        <end position="363"/>
    </location>
</feature>
<dbReference type="CDD" id="cd16295">
    <property type="entry name" value="TTHA0252-CPSF-like_MBL-fold"/>
    <property type="match status" value="1"/>
</dbReference>
<dbReference type="Pfam" id="PF00753">
    <property type="entry name" value="Lactamase_B"/>
    <property type="match status" value="1"/>
</dbReference>
<dbReference type="SMART" id="SM00849">
    <property type="entry name" value="Lactamase_B"/>
    <property type="match status" value="1"/>
</dbReference>
<evidence type="ECO:0000256" key="1">
    <source>
        <dbReference type="ARBA" id="ARBA00022801"/>
    </source>
</evidence>
<dbReference type="SMART" id="SM01027">
    <property type="entry name" value="Beta-Casp"/>
    <property type="match status" value="1"/>
</dbReference>
<keyword evidence="4" id="KW-0540">Nuclease</keyword>
<evidence type="ECO:0000313" key="5">
    <source>
        <dbReference type="Proteomes" id="UP000253426"/>
    </source>
</evidence>
<dbReference type="PANTHER" id="PTHR11203:SF37">
    <property type="entry name" value="INTEGRATOR COMPLEX SUBUNIT 11"/>
    <property type="match status" value="1"/>
</dbReference>
<evidence type="ECO:0000259" key="3">
    <source>
        <dbReference type="SMART" id="SM01027"/>
    </source>
</evidence>
<keyword evidence="4" id="KW-0269">Exonuclease</keyword>
<dbReference type="AlphaFoldDB" id="A0A366H6M3"/>
<accession>A0A366H6M3</accession>
<dbReference type="RefSeq" id="WP_113961463.1">
    <property type="nucleotide sequence ID" value="NZ_QNRR01000013.1"/>
</dbReference>
<dbReference type="Pfam" id="PF07521">
    <property type="entry name" value="RMMBL"/>
    <property type="match status" value="1"/>
</dbReference>
<dbReference type="OrthoDB" id="9803916at2"/>
<reference evidence="4 5" key="1">
    <citation type="submission" date="2018-06" db="EMBL/GenBank/DDBJ databases">
        <title>Genomic Encyclopedia of Type Strains, Phase IV (KMG-IV): sequencing the most valuable type-strain genomes for metagenomic binning, comparative biology and taxonomic classification.</title>
        <authorList>
            <person name="Goeker M."/>
        </authorList>
    </citation>
    <scope>NUCLEOTIDE SEQUENCE [LARGE SCALE GENOMIC DNA]</scope>
    <source>
        <strain evidence="4 5">DSM 25532</strain>
    </source>
</reference>
<dbReference type="Pfam" id="PF10996">
    <property type="entry name" value="Beta-Casp"/>
    <property type="match status" value="1"/>
</dbReference>
<dbReference type="InterPro" id="IPR050698">
    <property type="entry name" value="MBL"/>
</dbReference>
<feature type="domain" description="Metallo-beta-lactamase" evidence="2">
    <location>
        <begin position="13"/>
        <end position="225"/>
    </location>
</feature>
<dbReference type="Gene3D" id="3.40.50.10890">
    <property type="match status" value="1"/>
</dbReference>
<dbReference type="EMBL" id="QNRR01000013">
    <property type="protein sequence ID" value="RBP37770.1"/>
    <property type="molecule type" value="Genomic_DNA"/>
</dbReference>
<dbReference type="InterPro" id="IPR011108">
    <property type="entry name" value="RMMBL"/>
</dbReference>
<evidence type="ECO:0000259" key="2">
    <source>
        <dbReference type="SMART" id="SM00849"/>
    </source>
</evidence>
<organism evidence="4 5">
    <name type="scientific">Roseimicrobium gellanilyticum</name>
    <dbReference type="NCBI Taxonomy" id="748857"/>
    <lineage>
        <taxon>Bacteria</taxon>
        <taxon>Pseudomonadati</taxon>
        <taxon>Verrucomicrobiota</taxon>
        <taxon>Verrucomicrobiia</taxon>
        <taxon>Verrucomicrobiales</taxon>
        <taxon>Verrucomicrobiaceae</taxon>
        <taxon>Roseimicrobium</taxon>
    </lineage>
</organism>
<dbReference type="InterPro" id="IPR036866">
    <property type="entry name" value="RibonucZ/Hydroxyglut_hydro"/>
</dbReference>
<dbReference type="GO" id="GO:0004521">
    <property type="term" value="F:RNA endonuclease activity"/>
    <property type="evidence" value="ECO:0007669"/>
    <property type="project" value="TreeGrafter"/>
</dbReference>
<dbReference type="InterPro" id="IPR001279">
    <property type="entry name" value="Metallo-B-lactamas"/>
</dbReference>
<comment type="caution">
    <text evidence="4">The sequence shown here is derived from an EMBL/GenBank/DDBJ whole genome shotgun (WGS) entry which is preliminary data.</text>
</comment>
<dbReference type="Gene3D" id="3.60.15.10">
    <property type="entry name" value="Ribonuclease Z/Hydroxyacylglutathione hydrolase-like"/>
    <property type="match status" value="1"/>
</dbReference>
<protein>
    <submittedName>
        <fullName evidence="4">Cft2 family RNA processing exonuclease</fullName>
    </submittedName>
</protein>
<keyword evidence="5" id="KW-1185">Reference proteome</keyword>
<proteinExistence type="predicted"/>
<name>A0A366H6M3_9BACT</name>
<gene>
    <name evidence="4" type="ORF">DES53_113153</name>
</gene>
<dbReference type="InterPro" id="IPR022712">
    <property type="entry name" value="Beta_Casp"/>
</dbReference>
<dbReference type="SUPFAM" id="SSF56281">
    <property type="entry name" value="Metallo-hydrolase/oxidoreductase"/>
    <property type="match status" value="1"/>
</dbReference>
<sequence length="451" mass="50699">MTFRSLLRRKEIGANSYLIEAGGSRIILDAGAHPREKGLESLPNFSSVPYDSVDAIIITHAHHDHIGSLPVLQRQQPKTPVFMTEATGELTAGMLHNSVNVMSSQRDELQIHEYPLFTHKEIDGIVSQWDYRDLRKPFILPGTNVECTFFDAGHIMGSVGVRLRHEGKTLFYSGDVNFESQTITKGADFPTEDIDVLIIETTRGDYQRPEDFTRRSEKERLGKAIRETFQANGAVLIPVFALGKSQEVLVMMHELVEMELIPPAPVVIGGLSTKVTVTYDQYAHKTRRNYEGFRILEDMRTLVAPRKRKKELTYNPQTIYALSSGMMSEGTTSNQFARQFLPNPRNTVAFVGYTDPLTPGYRVRNAKPGELVVLDPKLPAVEVNSRVESYDFSAHSTRESIVEYVKQVAPAKVLLVHGDPPAQTWFQQSLTRELPQSEIVTPEGGEQMALW</sequence>
<dbReference type="Proteomes" id="UP000253426">
    <property type="component" value="Unassembled WGS sequence"/>
</dbReference>
<evidence type="ECO:0000313" key="4">
    <source>
        <dbReference type="EMBL" id="RBP37770.1"/>
    </source>
</evidence>
<dbReference type="PANTHER" id="PTHR11203">
    <property type="entry name" value="CLEAVAGE AND POLYADENYLATION SPECIFICITY FACTOR FAMILY MEMBER"/>
    <property type="match status" value="1"/>
</dbReference>
<dbReference type="GO" id="GO:0004527">
    <property type="term" value="F:exonuclease activity"/>
    <property type="evidence" value="ECO:0007669"/>
    <property type="project" value="UniProtKB-KW"/>
</dbReference>